<keyword evidence="3" id="KW-1185">Reference proteome</keyword>
<dbReference type="SUPFAM" id="SSF46785">
    <property type="entry name" value="Winged helix' DNA-binding domain"/>
    <property type="match status" value="1"/>
</dbReference>
<dbReference type="RefSeq" id="WP_020449636.1">
    <property type="nucleotide sequence ID" value="NC_021353.1"/>
</dbReference>
<dbReference type="InParanoid" id="R9TBN8"/>
<evidence type="ECO:0000313" key="3">
    <source>
        <dbReference type="Proteomes" id="UP000014070"/>
    </source>
</evidence>
<dbReference type="AlphaFoldDB" id="R9TBN8"/>
<protein>
    <recommendedName>
        <fullName evidence="4">HTH hxlR-type domain-containing protein</fullName>
    </recommendedName>
</protein>
<dbReference type="HOGENOM" id="CLU_2044299_0_0_2"/>
<dbReference type="Gene3D" id="1.10.10.10">
    <property type="entry name" value="Winged helix-like DNA-binding domain superfamily/Winged helix DNA-binding domain"/>
    <property type="match status" value="1"/>
</dbReference>
<dbReference type="Proteomes" id="UP000014070">
    <property type="component" value="Chromosome"/>
</dbReference>
<organism evidence="2 3">
    <name type="scientific">Methanomassiliicoccus intestinalis (strain Issoire-Mx1)</name>
    <dbReference type="NCBI Taxonomy" id="1295009"/>
    <lineage>
        <taxon>Archaea</taxon>
        <taxon>Methanobacteriati</taxon>
        <taxon>Thermoplasmatota</taxon>
        <taxon>Thermoplasmata</taxon>
        <taxon>Methanomassiliicoccales</taxon>
        <taxon>Methanomassiliicoccaceae</taxon>
        <taxon>Methanomassiliicoccus</taxon>
    </lineage>
</organism>
<feature type="compositionally biased region" description="Basic and acidic residues" evidence="1">
    <location>
        <begin position="91"/>
        <end position="105"/>
    </location>
</feature>
<feature type="region of interest" description="Disordered" evidence="1">
    <location>
        <begin position="89"/>
        <end position="120"/>
    </location>
</feature>
<evidence type="ECO:0000313" key="2">
    <source>
        <dbReference type="EMBL" id="AGN27111.1"/>
    </source>
</evidence>
<name>R9TBN8_METII</name>
<reference evidence="2 3" key="1">
    <citation type="journal article" date="2013" name="Genome Announc.">
        <title>Genome sequence of 'Candidatus Methanomassiliicoccus intestinalis' Issoire-Mx1, a third thermoplasmatales-related methanogenic archaeon from human feces.</title>
        <authorList>
            <person name="Borrel G."/>
            <person name="Harris H.M."/>
            <person name="Parisot N."/>
            <person name="Gaci N."/>
            <person name="Tottey W."/>
            <person name="Mihajlovski A."/>
            <person name="Deane J."/>
            <person name="Gribaldo S."/>
            <person name="Bardot O."/>
            <person name="Peyretaillade E."/>
            <person name="Peyret P."/>
            <person name="O'Toole P.W."/>
            <person name="Brugere J.F."/>
        </authorList>
    </citation>
    <scope>NUCLEOTIDE SEQUENCE [LARGE SCALE GENOMIC DNA]</scope>
    <source>
        <strain evidence="2 3">Issoire-Mx1</strain>
    </source>
</reference>
<dbReference type="InterPro" id="IPR036390">
    <property type="entry name" value="WH_DNA-bd_sf"/>
</dbReference>
<dbReference type="KEGG" id="mer:MMINT_18320"/>
<accession>R9TBN8</accession>
<dbReference type="GeneID" id="41324182"/>
<sequence>MKTGNPLLVSHNLEILTIIRDNPGIKKSDLYSMLEGSRNTRQERTDELIDLGLIEEKQQGRYNVKALYITQKGIDALKTMEDLNKILSNETKQEESEKDFVESHRRSVPNTLADEKQDQS</sequence>
<gene>
    <name evidence="2" type="ORF">MMINT_18320</name>
</gene>
<evidence type="ECO:0008006" key="4">
    <source>
        <dbReference type="Google" id="ProtNLM"/>
    </source>
</evidence>
<dbReference type="InterPro" id="IPR036388">
    <property type="entry name" value="WH-like_DNA-bd_sf"/>
</dbReference>
<dbReference type="STRING" id="1295009.MMINT_18320"/>
<proteinExistence type="predicted"/>
<dbReference type="EMBL" id="CP005934">
    <property type="protein sequence ID" value="AGN27111.1"/>
    <property type="molecule type" value="Genomic_DNA"/>
</dbReference>
<evidence type="ECO:0000256" key="1">
    <source>
        <dbReference type="SAM" id="MobiDB-lite"/>
    </source>
</evidence>